<dbReference type="Gene3D" id="1.20.1250.20">
    <property type="entry name" value="MFS general substrate transporter like domains"/>
    <property type="match status" value="1"/>
</dbReference>
<dbReference type="Pfam" id="PF07690">
    <property type="entry name" value="MFS_1"/>
    <property type="match status" value="1"/>
</dbReference>
<dbReference type="AlphaFoldDB" id="A0A2H5Y636"/>
<evidence type="ECO:0000256" key="3">
    <source>
        <dbReference type="ARBA" id="ARBA00022989"/>
    </source>
</evidence>
<evidence type="ECO:0000256" key="2">
    <source>
        <dbReference type="ARBA" id="ARBA00022692"/>
    </source>
</evidence>
<feature type="transmembrane region" description="Helical" evidence="6">
    <location>
        <begin position="151"/>
        <end position="176"/>
    </location>
</feature>
<comment type="subcellular location">
    <subcellularLocation>
        <location evidence="1">Cell membrane</location>
        <topology evidence="1">Multi-pass membrane protein</topology>
    </subcellularLocation>
</comment>
<dbReference type="InterPro" id="IPR020846">
    <property type="entry name" value="MFS_dom"/>
</dbReference>
<reference evidence="9" key="1">
    <citation type="submission" date="2017-09" db="EMBL/GenBank/DDBJ databases">
        <title>Metaegenomics of thermophilic ammonia-oxidizing enrichment culture.</title>
        <authorList>
            <person name="Kato S."/>
            <person name="Suzuki K."/>
        </authorList>
    </citation>
    <scope>NUCLEOTIDE SEQUENCE [LARGE SCALE GENOMIC DNA]</scope>
</reference>
<feature type="region of interest" description="Disordered" evidence="5">
    <location>
        <begin position="243"/>
        <end position="266"/>
    </location>
</feature>
<evidence type="ECO:0000256" key="4">
    <source>
        <dbReference type="ARBA" id="ARBA00023136"/>
    </source>
</evidence>
<keyword evidence="4 6" id="KW-0472">Membrane</keyword>
<dbReference type="InterPro" id="IPR036259">
    <property type="entry name" value="MFS_trans_sf"/>
</dbReference>
<sequence>MGVGGAGLDQPGRRMGAAFAIAWGVGALGLAVFASIPEPPSGTVRGKRLPPWGEIRRHPAFFHYLAAAGVWNFSVFLAGPFFNVHLVRNLGADARTVGLLSMVSALTALIGQWVFGRWSDRIGAARGMWRAGMFIPLLPWAWLLVRSPWHVIPINVLSGFLWAGFELCNLNTLLLLSPTEIRPRYAALYNLVVGISSAFGAAIGGWIAMAWGFYPLFALSGFGRAMAIGVYRWKVLRHLAEEDPRGQRVQERTGRSSSPPGEEMDR</sequence>
<dbReference type="GO" id="GO:0022857">
    <property type="term" value="F:transmembrane transporter activity"/>
    <property type="evidence" value="ECO:0007669"/>
    <property type="project" value="InterPro"/>
</dbReference>
<organism evidence="8 9">
    <name type="scientific">Candidatus Thermoflexus japonica</name>
    <dbReference type="NCBI Taxonomy" id="2035417"/>
    <lineage>
        <taxon>Bacteria</taxon>
        <taxon>Bacillati</taxon>
        <taxon>Chloroflexota</taxon>
        <taxon>Thermoflexia</taxon>
        <taxon>Thermoflexales</taxon>
        <taxon>Thermoflexaceae</taxon>
        <taxon>Thermoflexus</taxon>
    </lineage>
</organism>
<feature type="domain" description="Major facilitator superfamily (MFS) profile" evidence="7">
    <location>
        <begin position="60"/>
        <end position="266"/>
    </location>
</feature>
<accession>A0A2H5Y636</accession>
<dbReference type="PANTHER" id="PTHR23526:SF2">
    <property type="entry name" value="MAJOR FACILITATOR SUPERFAMILY (MFS) PROFILE DOMAIN-CONTAINING PROTEIN"/>
    <property type="match status" value="1"/>
</dbReference>
<keyword evidence="3 6" id="KW-1133">Transmembrane helix</keyword>
<evidence type="ECO:0000256" key="1">
    <source>
        <dbReference type="ARBA" id="ARBA00004651"/>
    </source>
</evidence>
<feature type="transmembrane region" description="Helical" evidence="6">
    <location>
        <begin position="20"/>
        <end position="40"/>
    </location>
</feature>
<dbReference type="InterPro" id="IPR011701">
    <property type="entry name" value="MFS"/>
</dbReference>
<feature type="transmembrane region" description="Helical" evidence="6">
    <location>
        <begin position="61"/>
        <end position="82"/>
    </location>
</feature>
<gene>
    <name evidence="8" type="ORF">HRbin22_01152</name>
</gene>
<name>A0A2H5Y636_9CHLR</name>
<dbReference type="PROSITE" id="PS50850">
    <property type="entry name" value="MFS"/>
    <property type="match status" value="1"/>
</dbReference>
<feature type="transmembrane region" description="Helical" evidence="6">
    <location>
        <begin position="94"/>
        <end position="115"/>
    </location>
</feature>
<evidence type="ECO:0000256" key="6">
    <source>
        <dbReference type="SAM" id="Phobius"/>
    </source>
</evidence>
<feature type="compositionally biased region" description="Basic and acidic residues" evidence="5">
    <location>
        <begin position="243"/>
        <end position="254"/>
    </location>
</feature>
<dbReference type="EMBL" id="BEHY01000021">
    <property type="protein sequence ID" value="GBD08906.1"/>
    <property type="molecule type" value="Genomic_DNA"/>
</dbReference>
<evidence type="ECO:0000259" key="7">
    <source>
        <dbReference type="PROSITE" id="PS50850"/>
    </source>
</evidence>
<feature type="transmembrane region" description="Helical" evidence="6">
    <location>
        <begin position="127"/>
        <end position="145"/>
    </location>
</feature>
<proteinExistence type="predicted"/>
<keyword evidence="2 6" id="KW-0812">Transmembrane</keyword>
<dbReference type="Proteomes" id="UP000236642">
    <property type="component" value="Unassembled WGS sequence"/>
</dbReference>
<dbReference type="SUPFAM" id="SSF103473">
    <property type="entry name" value="MFS general substrate transporter"/>
    <property type="match status" value="1"/>
</dbReference>
<dbReference type="InterPro" id="IPR052528">
    <property type="entry name" value="Sugar_transport-like"/>
</dbReference>
<dbReference type="GO" id="GO:0005886">
    <property type="term" value="C:plasma membrane"/>
    <property type="evidence" value="ECO:0007669"/>
    <property type="project" value="UniProtKB-SubCell"/>
</dbReference>
<comment type="caution">
    <text evidence="8">The sequence shown here is derived from an EMBL/GenBank/DDBJ whole genome shotgun (WGS) entry which is preliminary data.</text>
</comment>
<feature type="transmembrane region" description="Helical" evidence="6">
    <location>
        <begin position="188"/>
        <end position="207"/>
    </location>
</feature>
<evidence type="ECO:0000313" key="9">
    <source>
        <dbReference type="Proteomes" id="UP000236642"/>
    </source>
</evidence>
<dbReference type="PANTHER" id="PTHR23526">
    <property type="entry name" value="INTEGRAL MEMBRANE TRANSPORT PROTEIN-RELATED"/>
    <property type="match status" value="1"/>
</dbReference>
<protein>
    <recommendedName>
        <fullName evidence="7">Major facilitator superfamily (MFS) profile domain-containing protein</fullName>
    </recommendedName>
</protein>
<evidence type="ECO:0000256" key="5">
    <source>
        <dbReference type="SAM" id="MobiDB-lite"/>
    </source>
</evidence>
<evidence type="ECO:0000313" key="8">
    <source>
        <dbReference type="EMBL" id="GBD08906.1"/>
    </source>
</evidence>